<keyword evidence="2" id="KW-1185">Reference proteome</keyword>
<evidence type="ECO:0000313" key="2">
    <source>
        <dbReference type="Proteomes" id="UP001169027"/>
    </source>
</evidence>
<comment type="caution">
    <text evidence="1">The sequence shown here is derived from an EMBL/GenBank/DDBJ whole genome shotgun (WGS) entry which is preliminary data.</text>
</comment>
<dbReference type="Proteomes" id="UP001169027">
    <property type="component" value="Unassembled WGS sequence"/>
</dbReference>
<reference evidence="1" key="1">
    <citation type="submission" date="2023-06" db="EMBL/GenBank/DDBJ databases">
        <authorList>
            <person name="Jiang Y."/>
            <person name="Liu Q."/>
        </authorList>
    </citation>
    <scope>NUCLEOTIDE SEQUENCE</scope>
    <source>
        <strain evidence="1">CGMCC 1.12090</strain>
    </source>
</reference>
<dbReference type="RefSeq" id="WP_301814457.1">
    <property type="nucleotide sequence ID" value="NZ_JAUJZH010000027.1"/>
</dbReference>
<sequence>MNNFIRYKPLRNLARSYNLQRSLEDLWFYFQMYEGAFPIAWTWDGRRRVFINEQIFKWELAALSRELVLHASPAGTLRLSPVQGLVRLTNMLKQVDDNMAADDMSPESAYNSLSPTGQVQFAWQRNREFNALMRYYKVFSAPDVEALLMKQTGVTTREWFLVGFAIAGHLRKRFDISSQQDYSPIGVERARSAIVFDKLSQPLAELQDQVRSAARFDETWRYTWNPLTAKPLVALNPNTPHLLHCPVPAFVLSRVSQGLYYEISAAEGFNNPFGESFQAYIGEVLVATFPSPRFELLEEREYKVGRATKHGADWILTDDQANLFIECKAKRMTQEAKSAVDPATIGQQVDFLAKAVVQLYKNIADALAGHTHWKPNNLPVYPMVVTMEDWYLFGVSADLLVKSVETKMAEARLDLEWLETMPYSVASSQDLENVSPTIAEVGIGTFFSARSPEHRKWMLQAFARQLFPEVYRRTVNRDLFEEEWVNIVPLQALPEKFSRPKA</sequence>
<proteinExistence type="predicted"/>
<gene>
    <name evidence="1" type="ORF">Q2T77_29415</name>
</gene>
<protein>
    <submittedName>
        <fullName evidence="1">Uncharacterized protein</fullName>
    </submittedName>
</protein>
<accession>A0ABT8SBW5</accession>
<name>A0ABT8SBW5_9BURK</name>
<organism evidence="1 2">
    <name type="scientific">Variovorax ginsengisoli</name>
    <dbReference type="NCBI Taxonomy" id="363844"/>
    <lineage>
        <taxon>Bacteria</taxon>
        <taxon>Pseudomonadati</taxon>
        <taxon>Pseudomonadota</taxon>
        <taxon>Betaproteobacteria</taxon>
        <taxon>Burkholderiales</taxon>
        <taxon>Comamonadaceae</taxon>
        <taxon>Variovorax</taxon>
    </lineage>
</organism>
<dbReference type="EMBL" id="JAUKVY010000027">
    <property type="protein sequence ID" value="MDO1536412.1"/>
    <property type="molecule type" value="Genomic_DNA"/>
</dbReference>
<evidence type="ECO:0000313" key="1">
    <source>
        <dbReference type="EMBL" id="MDO1536412.1"/>
    </source>
</evidence>